<proteinExistence type="predicted"/>
<gene>
    <name evidence="1" type="ORF">KCMC57_53230</name>
</gene>
<dbReference type="AlphaFoldDB" id="A0AB33KC40"/>
<evidence type="ECO:0000313" key="1">
    <source>
        <dbReference type="EMBL" id="BFP48955.1"/>
    </source>
</evidence>
<name>A0AB33KC40_9ACTN</name>
<dbReference type="RefSeq" id="WP_407991122.1">
    <property type="nucleotide sequence ID" value="NZ_AP035881.2"/>
</dbReference>
<organism evidence="1">
    <name type="scientific">Kitasatospora sp. CMC57</name>
    <dbReference type="NCBI Taxonomy" id="3231513"/>
    <lineage>
        <taxon>Bacteria</taxon>
        <taxon>Bacillati</taxon>
        <taxon>Actinomycetota</taxon>
        <taxon>Actinomycetes</taxon>
        <taxon>Kitasatosporales</taxon>
        <taxon>Streptomycetaceae</taxon>
        <taxon>Kitasatospora</taxon>
    </lineage>
</organism>
<accession>A0AB33KC40</accession>
<protein>
    <submittedName>
        <fullName evidence="1">Uncharacterized protein</fullName>
    </submittedName>
</protein>
<sequence>MYQSICGLQPPGAAGEASSVAQWPVSDAQSGNCAGQVTEGDKGGFDVLRANGTVWLKPDAVFWVKMIGAGLSKTMAGKYLKGNGDDAAVKGMSSFCDMGLEALKTWARRKTVATTRPVRSRAVPSRSVR</sequence>
<dbReference type="EMBL" id="AP035881">
    <property type="protein sequence ID" value="BFP48955.1"/>
    <property type="molecule type" value="Genomic_DNA"/>
</dbReference>
<reference evidence="1" key="1">
    <citation type="submission" date="2024-07" db="EMBL/GenBank/DDBJ databases">
        <title>Complete genome sequences of cellulolytic bacteria, Kitasatospora sp. CMC57 and Streptomyces sp. CMC78, isolated from Japanese agricultural soil.</title>
        <authorList>
            <person name="Hashimoto T."/>
            <person name="Ito M."/>
            <person name="Iwamoto M."/>
            <person name="Fukahori D."/>
            <person name="Shoda T."/>
            <person name="Sakoda M."/>
            <person name="Morohoshi T."/>
            <person name="Mitsuboshi M."/>
            <person name="Nishizawa T."/>
        </authorList>
    </citation>
    <scope>NUCLEOTIDE SEQUENCE</scope>
    <source>
        <strain evidence="1">CMC57</strain>
    </source>
</reference>